<comment type="similarity">
    <text evidence="1 6 7">Belongs to the peptidase S8 family.</text>
</comment>
<dbReference type="InterPro" id="IPR045051">
    <property type="entry name" value="SBT"/>
</dbReference>
<accession>A0A1B1NAZ1</accession>
<dbReference type="InterPro" id="IPR022398">
    <property type="entry name" value="Peptidase_S8_His-AS"/>
</dbReference>
<dbReference type="GO" id="GO:0006508">
    <property type="term" value="P:proteolysis"/>
    <property type="evidence" value="ECO:0007669"/>
    <property type="project" value="UniProtKB-KW"/>
</dbReference>
<dbReference type="InterPro" id="IPR010259">
    <property type="entry name" value="S8pro/Inhibitor_I9"/>
</dbReference>
<evidence type="ECO:0000256" key="4">
    <source>
        <dbReference type="ARBA" id="ARBA00022825"/>
    </source>
</evidence>
<feature type="domain" description="Subtilisin-like protease fibronectin type-III" evidence="11">
    <location>
        <begin position="523"/>
        <end position="617"/>
    </location>
</feature>
<feature type="domain" description="Inhibitor I9" evidence="10">
    <location>
        <begin position="31"/>
        <end position="124"/>
    </location>
</feature>
<dbReference type="Pfam" id="PF04122">
    <property type="entry name" value="CW_binding_2"/>
    <property type="match status" value="3"/>
</dbReference>
<dbReference type="InterPro" id="IPR037045">
    <property type="entry name" value="S8pro/Inhibitor_I9_sf"/>
</dbReference>
<feature type="active site" description="Charge relay system" evidence="5 6">
    <location>
        <position position="252"/>
    </location>
</feature>
<dbReference type="Gene3D" id="2.60.40.2310">
    <property type="match status" value="1"/>
</dbReference>
<dbReference type="PROSITE" id="PS00137">
    <property type="entry name" value="SUBTILASE_HIS"/>
    <property type="match status" value="1"/>
</dbReference>
<feature type="active site" description="Charge relay system" evidence="5 6">
    <location>
        <position position="440"/>
    </location>
</feature>
<evidence type="ECO:0000256" key="8">
    <source>
        <dbReference type="SAM" id="MobiDB-lite"/>
    </source>
</evidence>
<dbReference type="Pfam" id="PF05922">
    <property type="entry name" value="Inhibitor_I9"/>
    <property type="match status" value="1"/>
</dbReference>
<dbReference type="KEGG" id="serj:SGUI_1196"/>
<dbReference type="PROSITE" id="PS00138">
    <property type="entry name" value="SUBTILASE_SER"/>
    <property type="match status" value="1"/>
</dbReference>
<dbReference type="Gene3D" id="3.40.50.12090">
    <property type="match status" value="1"/>
</dbReference>
<dbReference type="InterPro" id="IPR041469">
    <property type="entry name" value="Subtilisin-like_FN3"/>
</dbReference>
<proteinExistence type="inferred from homology"/>
<sequence length="939" mass="94873">MAGLAPAAASAIDGPAPAGPVATTGDYQDGTYIVVLKDLPLATNPATAGSSMAKVDTTSSDAVAYADRLRAQQDKVLKTVAAEPTYRYTVALNGFSAHLTAAEAAALSQRPDVVSVTKSTLRQLTDVVNAPDGAPAQPDTDVSPDLLGLRGQGGVWSQLGGPMSAGAGTVVGVIDSGIAYDNPAFAADGMPAAPATWAGECETGEGDDAADFPAAACTDKLVGARYFVAGARSYGLEVADDDSVSPLDTDSHGSHVAGTAAGREVSVEDTSGNTYDMAGMVPGAHVAAYKVCYDFTDGTAGCAPEDSIAAIDAAVADGVDVLNFSISGDPESYQDPVDLAFKNAAAAGVFVAASAGNSAEDGVTVAHVGPWQTTVGASTHREEDGPVPSIGAFSGRGPVAVDDAEQTILKPDIGAPGINVLAPYASDEDGPNWGYLTGTSMSSPHIAGLGALLAGAHPDWSPMAIKSAMLTSTIDYANAESNEAFVGGTGFVEPRAFLEPGLVFDSTEADWDAFLADPSTGYDLNAASVSVPALGAEPTTLTRTVTNPGAADATFEASFAGPDTLSVTVEPASVTVPAGGTAEVTITVANTGAPVDEWQEGDLSWTSGETVVEIPVLARGQESDGGEPDPMVERVFGTDRYATAAEISALYPDIDTVYIASGTGFADAMSGSPAASQGLVPQMMTTPDGDPAPVLLTKTDQLPNATAAALGTLDPSNIVILGGDGAVDGDVEAELGAYGDVSRVEGANRYETSANLAMMFGEDVDTVYLASGDDTAYADALTGAARAGSETAPVLLTRPDMVPAATAAALESLDADNVVVLGGEGAVSETVFTAVGADERVSGGDRYETAVAIAQEHGPDVPLVYIASGRDFPDALAGSALAGTEDVPVLLTKPGQLPSATLAELDRLSPERVVILGGTNAVSQTVEDRLNEEYPGWVG</sequence>
<evidence type="ECO:0000313" key="12">
    <source>
        <dbReference type="EMBL" id="ANS78592.1"/>
    </source>
</evidence>
<keyword evidence="13" id="KW-1185">Reference proteome</keyword>
<name>A0A1B1NAZ1_9MICO</name>
<dbReference type="STRING" id="1758689.SGUI_1196"/>
<gene>
    <name evidence="12" type="ORF">SGUI_1196</name>
</gene>
<evidence type="ECO:0000256" key="1">
    <source>
        <dbReference type="ARBA" id="ARBA00011073"/>
    </source>
</evidence>
<dbReference type="EC" id="3.5.1.28" evidence="12"/>
<reference evidence="12 13" key="1">
    <citation type="submission" date="2016-03" db="EMBL/GenBank/DDBJ databases">
        <title>Shallow-sea hydrothermal system.</title>
        <authorList>
            <person name="Tang K."/>
        </authorList>
    </citation>
    <scope>NUCLEOTIDE SEQUENCE [LARGE SCALE GENOMIC DNA]</scope>
    <source>
        <strain evidence="12 13">JLT9</strain>
    </source>
</reference>
<dbReference type="InterPro" id="IPR023828">
    <property type="entry name" value="Peptidase_S8_Ser-AS"/>
</dbReference>
<evidence type="ECO:0000259" key="9">
    <source>
        <dbReference type="Pfam" id="PF00082"/>
    </source>
</evidence>
<evidence type="ECO:0000313" key="13">
    <source>
        <dbReference type="Proteomes" id="UP000092482"/>
    </source>
</evidence>
<dbReference type="PATRIC" id="fig|1758689.4.peg.1235"/>
<dbReference type="GO" id="GO:0004252">
    <property type="term" value="F:serine-type endopeptidase activity"/>
    <property type="evidence" value="ECO:0007669"/>
    <property type="project" value="UniProtKB-UniRule"/>
</dbReference>
<dbReference type="PRINTS" id="PR00723">
    <property type="entry name" value="SUBTILISIN"/>
</dbReference>
<dbReference type="InterPro" id="IPR007253">
    <property type="entry name" value="Cell_wall-bd_2"/>
</dbReference>
<organism evidence="12 13">
    <name type="scientific">Serinicoccus hydrothermalis</name>
    <dbReference type="NCBI Taxonomy" id="1758689"/>
    <lineage>
        <taxon>Bacteria</taxon>
        <taxon>Bacillati</taxon>
        <taxon>Actinomycetota</taxon>
        <taxon>Actinomycetes</taxon>
        <taxon>Micrococcales</taxon>
        <taxon>Ornithinimicrobiaceae</taxon>
        <taxon>Serinicoccus</taxon>
    </lineage>
</organism>
<evidence type="ECO:0000259" key="11">
    <source>
        <dbReference type="Pfam" id="PF17766"/>
    </source>
</evidence>
<feature type="region of interest" description="Disordered" evidence="8">
    <location>
        <begin position="245"/>
        <end position="265"/>
    </location>
</feature>
<feature type="domain" description="Peptidase S8/S53" evidence="9">
    <location>
        <begin position="166"/>
        <end position="485"/>
    </location>
</feature>
<dbReference type="Gene3D" id="3.30.70.80">
    <property type="entry name" value="Peptidase S8 propeptide/proteinase inhibitor I9"/>
    <property type="match status" value="1"/>
</dbReference>
<protein>
    <submittedName>
        <fullName evidence="12">N-acetylmuramoyl-L-alanine amidase</fullName>
        <ecNumber evidence="12">3.5.1.28</ecNumber>
    </submittedName>
</protein>
<evidence type="ECO:0000256" key="7">
    <source>
        <dbReference type="RuleBase" id="RU003355"/>
    </source>
</evidence>
<evidence type="ECO:0000256" key="2">
    <source>
        <dbReference type="ARBA" id="ARBA00022670"/>
    </source>
</evidence>
<dbReference type="InterPro" id="IPR000209">
    <property type="entry name" value="Peptidase_S8/S53_dom"/>
</dbReference>
<dbReference type="PANTHER" id="PTHR10795">
    <property type="entry name" value="PROPROTEIN CONVERTASE SUBTILISIN/KEXIN"/>
    <property type="match status" value="1"/>
</dbReference>
<keyword evidence="3 6" id="KW-0378">Hydrolase</keyword>
<evidence type="ECO:0000256" key="6">
    <source>
        <dbReference type="PROSITE-ProRule" id="PRU01240"/>
    </source>
</evidence>
<dbReference type="InterPro" id="IPR023827">
    <property type="entry name" value="Peptidase_S8_Asp-AS"/>
</dbReference>
<dbReference type="Proteomes" id="UP000092482">
    <property type="component" value="Chromosome"/>
</dbReference>
<dbReference type="PROSITE" id="PS51892">
    <property type="entry name" value="SUBTILASE"/>
    <property type="match status" value="1"/>
</dbReference>
<dbReference type="Gene3D" id="3.40.50.200">
    <property type="entry name" value="Peptidase S8/S53 domain"/>
    <property type="match status" value="1"/>
</dbReference>
<evidence type="ECO:0000259" key="10">
    <source>
        <dbReference type="Pfam" id="PF05922"/>
    </source>
</evidence>
<evidence type="ECO:0000256" key="3">
    <source>
        <dbReference type="ARBA" id="ARBA00022801"/>
    </source>
</evidence>
<keyword evidence="2 6" id="KW-0645">Protease</keyword>
<dbReference type="InterPro" id="IPR036852">
    <property type="entry name" value="Peptidase_S8/S53_dom_sf"/>
</dbReference>
<feature type="region of interest" description="Disordered" evidence="8">
    <location>
        <begin position="377"/>
        <end position="396"/>
    </location>
</feature>
<dbReference type="PROSITE" id="PS00136">
    <property type="entry name" value="SUBTILASE_ASP"/>
    <property type="match status" value="1"/>
</dbReference>
<dbReference type="GO" id="GO:0008745">
    <property type="term" value="F:N-acetylmuramoyl-L-alanine amidase activity"/>
    <property type="evidence" value="ECO:0007669"/>
    <property type="project" value="UniProtKB-EC"/>
</dbReference>
<feature type="active site" description="Charge relay system" evidence="5 6">
    <location>
        <position position="175"/>
    </location>
</feature>
<dbReference type="Pfam" id="PF17766">
    <property type="entry name" value="fn3_6"/>
    <property type="match status" value="1"/>
</dbReference>
<dbReference type="InterPro" id="IPR015500">
    <property type="entry name" value="Peptidase_S8_subtilisin-rel"/>
</dbReference>
<dbReference type="AlphaFoldDB" id="A0A1B1NAZ1"/>
<dbReference type="Pfam" id="PF00082">
    <property type="entry name" value="Peptidase_S8"/>
    <property type="match status" value="1"/>
</dbReference>
<dbReference type="EMBL" id="CP014989">
    <property type="protein sequence ID" value="ANS78592.1"/>
    <property type="molecule type" value="Genomic_DNA"/>
</dbReference>
<keyword evidence="4 6" id="KW-0720">Serine protease</keyword>
<evidence type="ECO:0000256" key="5">
    <source>
        <dbReference type="PIRSR" id="PIRSR615500-1"/>
    </source>
</evidence>
<dbReference type="SUPFAM" id="SSF52743">
    <property type="entry name" value="Subtilisin-like"/>
    <property type="match status" value="1"/>
</dbReference>